<dbReference type="InterPro" id="IPR053065">
    <property type="entry name" value="Archenteron_Induction-Rel"/>
</dbReference>
<feature type="chain" id="PRO_5046891656" description="Vacuolar sorting protein Vps3844 C-terminal domain-containing protein" evidence="3">
    <location>
        <begin position="19"/>
        <end position="377"/>
    </location>
</feature>
<accession>A0ABR0JY48</accession>
<evidence type="ECO:0000259" key="4">
    <source>
        <dbReference type="Pfam" id="PF12955"/>
    </source>
</evidence>
<keyword evidence="2" id="KW-0472">Membrane</keyword>
<dbReference type="InterPro" id="IPR024382">
    <property type="entry name" value="Vps3844_C"/>
</dbReference>
<feature type="domain" description="Vacuolar sorting protein Vps3844 C-terminal" evidence="4">
    <location>
        <begin position="275"/>
        <end position="368"/>
    </location>
</feature>
<keyword evidence="3" id="KW-0732">Signal</keyword>
<feature type="compositionally biased region" description="Basic and acidic residues" evidence="1">
    <location>
        <begin position="231"/>
        <end position="243"/>
    </location>
</feature>
<evidence type="ECO:0000256" key="2">
    <source>
        <dbReference type="SAM" id="Phobius"/>
    </source>
</evidence>
<dbReference type="PANTHER" id="PTHR36853">
    <property type="entry name" value="EXPRESSED PROTEIN"/>
    <property type="match status" value="1"/>
</dbReference>
<reference evidence="5 6" key="1">
    <citation type="submission" date="2023-08" db="EMBL/GenBank/DDBJ databases">
        <title>Black Yeasts Isolated from many extreme environments.</title>
        <authorList>
            <person name="Coleine C."/>
            <person name="Stajich J.E."/>
            <person name="Selbmann L."/>
        </authorList>
    </citation>
    <scope>NUCLEOTIDE SEQUENCE [LARGE SCALE GENOMIC DNA]</scope>
    <source>
        <strain evidence="5 6">CCFEE 5885</strain>
    </source>
</reference>
<dbReference type="EMBL" id="JAVRRG010000178">
    <property type="protein sequence ID" value="KAK5079684.1"/>
    <property type="molecule type" value="Genomic_DNA"/>
</dbReference>
<keyword evidence="2" id="KW-0812">Transmembrane</keyword>
<evidence type="ECO:0000313" key="5">
    <source>
        <dbReference type="EMBL" id="KAK5079684.1"/>
    </source>
</evidence>
<proteinExistence type="predicted"/>
<organism evidence="5 6">
    <name type="scientific">Lithohypha guttulata</name>
    <dbReference type="NCBI Taxonomy" id="1690604"/>
    <lineage>
        <taxon>Eukaryota</taxon>
        <taxon>Fungi</taxon>
        <taxon>Dikarya</taxon>
        <taxon>Ascomycota</taxon>
        <taxon>Pezizomycotina</taxon>
        <taxon>Eurotiomycetes</taxon>
        <taxon>Chaetothyriomycetidae</taxon>
        <taxon>Chaetothyriales</taxon>
        <taxon>Trichomeriaceae</taxon>
        <taxon>Lithohypha</taxon>
    </lineage>
</organism>
<keyword evidence="6" id="KW-1185">Reference proteome</keyword>
<name>A0ABR0JY48_9EURO</name>
<dbReference type="Proteomes" id="UP001345013">
    <property type="component" value="Unassembled WGS sequence"/>
</dbReference>
<sequence>MKSSTILQCAALAGAVSASASGDAYLWTVDAGDVKASANQVTSTDSFTAERILARRKGVTDSACMHITDESVLSDLNQYGGWQQPLFGASPSEHPAKIFIRISGYDGAVSEFNTLPDLWIEQPETTLLHSFEAKFDTKSICEYHINPRHIKDNISIKYTYFDTSKPCLPQSEIESLPSLLAITATVPTASKLSGKGISTFHRTLVHLSATDNIESTLLVLPTTSKLHKPKKSELKKRAERPLDLPDPVPASQDFSISPSNSSGNHTLPKNIPQYFQSKSACESTTNSCMGHGECVKAHGNLYKCQCGKTTVRPDKTVQWGGNACQKKDVSSEFILFAGFGIVFTAIIAGAIGMMFTMGSQELPSVIGAGVVGPRAQR</sequence>
<gene>
    <name evidence="5" type="ORF">LTR24_009030</name>
</gene>
<evidence type="ECO:0000313" key="6">
    <source>
        <dbReference type="Proteomes" id="UP001345013"/>
    </source>
</evidence>
<feature type="signal peptide" evidence="3">
    <location>
        <begin position="1"/>
        <end position="18"/>
    </location>
</feature>
<feature type="compositionally biased region" description="Polar residues" evidence="1">
    <location>
        <begin position="252"/>
        <end position="268"/>
    </location>
</feature>
<feature type="region of interest" description="Disordered" evidence="1">
    <location>
        <begin position="228"/>
        <end position="268"/>
    </location>
</feature>
<comment type="caution">
    <text evidence="5">The sequence shown here is derived from an EMBL/GenBank/DDBJ whole genome shotgun (WGS) entry which is preliminary data.</text>
</comment>
<feature type="transmembrane region" description="Helical" evidence="2">
    <location>
        <begin position="333"/>
        <end position="355"/>
    </location>
</feature>
<dbReference type="Pfam" id="PF12955">
    <property type="entry name" value="Vps3844_C"/>
    <property type="match status" value="1"/>
</dbReference>
<protein>
    <recommendedName>
        <fullName evidence="4">Vacuolar sorting protein Vps3844 C-terminal domain-containing protein</fullName>
    </recommendedName>
</protein>
<evidence type="ECO:0000256" key="3">
    <source>
        <dbReference type="SAM" id="SignalP"/>
    </source>
</evidence>
<evidence type="ECO:0000256" key="1">
    <source>
        <dbReference type="SAM" id="MobiDB-lite"/>
    </source>
</evidence>
<keyword evidence="2" id="KW-1133">Transmembrane helix</keyword>
<dbReference type="PANTHER" id="PTHR36853:SF1">
    <property type="entry name" value="DUF3844 DOMAIN-CONTAINING PROTEIN"/>
    <property type="match status" value="1"/>
</dbReference>